<reference evidence="1" key="2">
    <citation type="journal article" date="2015" name="Fish Shellfish Immunol.">
        <title>Early steps in the European eel (Anguilla anguilla)-Vibrio vulnificus interaction in the gills: Role of the RtxA13 toxin.</title>
        <authorList>
            <person name="Callol A."/>
            <person name="Pajuelo D."/>
            <person name="Ebbesson L."/>
            <person name="Teles M."/>
            <person name="MacKenzie S."/>
            <person name="Amaro C."/>
        </authorList>
    </citation>
    <scope>NUCLEOTIDE SEQUENCE</scope>
</reference>
<protein>
    <submittedName>
        <fullName evidence="1">Uncharacterized protein</fullName>
    </submittedName>
</protein>
<sequence>MLGFLSVGGFFEAIHRYECVSECVSEW</sequence>
<name>A0A0E9UQH0_ANGAN</name>
<dbReference type="EMBL" id="GBXM01040468">
    <property type="protein sequence ID" value="JAH68109.1"/>
    <property type="molecule type" value="Transcribed_RNA"/>
</dbReference>
<proteinExistence type="predicted"/>
<evidence type="ECO:0000313" key="1">
    <source>
        <dbReference type="EMBL" id="JAH68109.1"/>
    </source>
</evidence>
<reference evidence="1" key="1">
    <citation type="submission" date="2014-11" db="EMBL/GenBank/DDBJ databases">
        <authorList>
            <person name="Amaro Gonzalez C."/>
        </authorList>
    </citation>
    <scope>NUCLEOTIDE SEQUENCE</scope>
</reference>
<dbReference type="AlphaFoldDB" id="A0A0E9UQH0"/>
<organism evidence="1">
    <name type="scientific">Anguilla anguilla</name>
    <name type="common">European freshwater eel</name>
    <name type="synonym">Muraena anguilla</name>
    <dbReference type="NCBI Taxonomy" id="7936"/>
    <lineage>
        <taxon>Eukaryota</taxon>
        <taxon>Metazoa</taxon>
        <taxon>Chordata</taxon>
        <taxon>Craniata</taxon>
        <taxon>Vertebrata</taxon>
        <taxon>Euteleostomi</taxon>
        <taxon>Actinopterygii</taxon>
        <taxon>Neopterygii</taxon>
        <taxon>Teleostei</taxon>
        <taxon>Anguilliformes</taxon>
        <taxon>Anguillidae</taxon>
        <taxon>Anguilla</taxon>
    </lineage>
</organism>
<accession>A0A0E9UQH0</accession>